<dbReference type="GO" id="GO:0007165">
    <property type="term" value="P:signal transduction"/>
    <property type="evidence" value="ECO:0007669"/>
    <property type="project" value="InterPro"/>
</dbReference>
<accession>A0A392N5K7</accession>
<feature type="non-terminal residue" evidence="4">
    <location>
        <position position="165"/>
    </location>
</feature>
<dbReference type="SMART" id="SM00255">
    <property type="entry name" value="TIR"/>
    <property type="match status" value="1"/>
</dbReference>
<dbReference type="Gene3D" id="3.40.50.10140">
    <property type="entry name" value="Toll/interleukin-1 receptor homology (TIR) domain"/>
    <property type="match status" value="1"/>
</dbReference>
<protein>
    <submittedName>
        <fullName evidence="4">TMV resistance protein N</fullName>
    </submittedName>
</protein>
<dbReference type="AlphaFoldDB" id="A0A392N5K7"/>
<keyword evidence="5" id="KW-1185">Reference proteome</keyword>
<evidence type="ECO:0000313" key="4">
    <source>
        <dbReference type="EMBL" id="MCH95106.1"/>
    </source>
</evidence>
<evidence type="ECO:0000259" key="3">
    <source>
        <dbReference type="PROSITE" id="PS50104"/>
    </source>
</evidence>
<name>A0A392N5K7_9FABA</name>
<dbReference type="InterPro" id="IPR058192">
    <property type="entry name" value="WHD_ROQ1-like"/>
</dbReference>
<evidence type="ECO:0000256" key="2">
    <source>
        <dbReference type="ARBA" id="ARBA00023027"/>
    </source>
</evidence>
<keyword evidence="2" id="KW-0520">NAD</keyword>
<dbReference type="Proteomes" id="UP000265520">
    <property type="component" value="Unassembled WGS sequence"/>
</dbReference>
<dbReference type="Pfam" id="PF23282">
    <property type="entry name" value="WHD_ROQ1"/>
    <property type="match status" value="1"/>
</dbReference>
<organism evidence="4 5">
    <name type="scientific">Trifolium medium</name>
    <dbReference type="NCBI Taxonomy" id="97028"/>
    <lineage>
        <taxon>Eukaryota</taxon>
        <taxon>Viridiplantae</taxon>
        <taxon>Streptophyta</taxon>
        <taxon>Embryophyta</taxon>
        <taxon>Tracheophyta</taxon>
        <taxon>Spermatophyta</taxon>
        <taxon>Magnoliopsida</taxon>
        <taxon>eudicotyledons</taxon>
        <taxon>Gunneridae</taxon>
        <taxon>Pentapetalae</taxon>
        <taxon>rosids</taxon>
        <taxon>fabids</taxon>
        <taxon>Fabales</taxon>
        <taxon>Fabaceae</taxon>
        <taxon>Papilionoideae</taxon>
        <taxon>50 kb inversion clade</taxon>
        <taxon>NPAAA clade</taxon>
        <taxon>Hologalegina</taxon>
        <taxon>IRL clade</taxon>
        <taxon>Trifolieae</taxon>
        <taxon>Trifolium</taxon>
    </lineage>
</organism>
<keyword evidence="1" id="KW-0677">Repeat</keyword>
<comment type="caution">
    <text evidence="4">The sequence shown here is derived from an EMBL/GenBank/DDBJ whole genome shotgun (WGS) entry which is preliminary data.</text>
</comment>
<proteinExistence type="predicted"/>
<dbReference type="Pfam" id="PF01582">
    <property type="entry name" value="TIR"/>
    <property type="match status" value="1"/>
</dbReference>
<dbReference type="SUPFAM" id="SSF52200">
    <property type="entry name" value="Toll/Interleukin receptor TIR domain"/>
    <property type="match status" value="1"/>
</dbReference>
<dbReference type="InterPro" id="IPR000157">
    <property type="entry name" value="TIR_dom"/>
</dbReference>
<dbReference type="PANTHER" id="PTHR32009">
    <property type="entry name" value="TMV RESISTANCE PROTEIN N-LIKE"/>
    <property type="match status" value="1"/>
</dbReference>
<dbReference type="EMBL" id="LXQA010028982">
    <property type="protein sequence ID" value="MCH95106.1"/>
    <property type="molecule type" value="Genomic_DNA"/>
</dbReference>
<evidence type="ECO:0000256" key="1">
    <source>
        <dbReference type="ARBA" id="ARBA00022737"/>
    </source>
</evidence>
<dbReference type="InterPro" id="IPR035897">
    <property type="entry name" value="Toll_tir_struct_dom_sf"/>
</dbReference>
<feature type="domain" description="TIR" evidence="3">
    <location>
        <begin position="63"/>
        <end position="165"/>
    </location>
</feature>
<dbReference type="PANTHER" id="PTHR32009:SF160">
    <property type="entry name" value="DISEASE RESISTANCE PROTEIN (TIR-NBS-LRR CLASS)"/>
    <property type="match status" value="1"/>
</dbReference>
<evidence type="ECO:0000313" key="5">
    <source>
        <dbReference type="Proteomes" id="UP000265520"/>
    </source>
</evidence>
<reference evidence="4 5" key="1">
    <citation type="journal article" date="2018" name="Front. Plant Sci.">
        <title>Red Clover (Trifolium pratense) and Zigzag Clover (T. medium) - A Picture of Genomic Similarities and Differences.</title>
        <authorList>
            <person name="Dluhosova J."/>
            <person name="Istvanek J."/>
            <person name="Nedelnik J."/>
            <person name="Repkova J."/>
        </authorList>
    </citation>
    <scope>NUCLEOTIDE SEQUENCE [LARGE SCALE GENOMIC DNA]</scope>
    <source>
        <strain evidence="5">cv. 10/8</strain>
        <tissue evidence="4">Leaf</tissue>
    </source>
</reference>
<sequence length="165" mass="18561">MDKDDVIQTLSYAGHFAEINISVLKERSIVTIDSNNRIGMHTLVQAMGVEITRQQSMSMAETKTYDVFLSFRGEDSRAKFISHLDSFLQNAGIYVFKDDDGIQRGDQISVSLLQAIGQSSISIVVLSRNYANSKWCMLELERIVEISRTIGMVVVPVFYEVDPSE</sequence>
<dbReference type="PROSITE" id="PS50104">
    <property type="entry name" value="TIR"/>
    <property type="match status" value="1"/>
</dbReference>